<feature type="compositionally biased region" description="Polar residues" evidence="12">
    <location>
        <begin position="1646"/>
        <end position="1665"/>
    </location>
</feature>
<dbReference type="GO" id="GO:0070579">
    <property type="term" value="F:DNA 5-methylcytosine dioxygenase activity"/>
    <property type="evidence" value="ECO:0007669"/>
    <property type="project" value="UniProtKB-UniRule"/>
</dbReference>
<feature type="region of interest" description="Disordered" evidence="12">
    <location>
        <begin position="847"/>
        <end position="908"/>
    </location>
</feature>
<keyword evidence="8 11" id="KW-0408">Iron</keyword>
<gene>
    <name evidence="14" type="primary">TET2</name>
</gene>
<evidence type="ECO:0000259" key="13">
    <source>
        <dbReference type="SMART" id="SM01333"/>
    </source>
</evidence>
<protein>
    <recommendedName>
        <fullName evidence="11">Methylcytosine dioxygenase TET</fullName>
        <ecNumber evidence="11">1.14.11.80</ecNumber>
    </recommendedName>
</protein>
<evidence type="ECO:0000256" key="8">
    <source>
        <dbReference type="ARBA" id="ARBA00023004"/>
    </source>
</evidence>
<feature type="compositionally biased region" description="Polar residues" evidence="12">
    <location>
        <begin position="79"/>
        <end position="89"/>
    </location>
</feature>
<evidence type="ECO:0000256" key="10">
    <source>
        <dbReference type="ARBA" id="ARBA00049431"/>
    </source>
</evidence>
<evidence type="ECO:0000256" key="7">
    <source>
        <dbReference type="ARBA" id="ARBA00023002"/>
    </source>
</evidence>
<sequence>MSDALTAPLIPQLQEMQQQQQHNGPSANASGAQQWYSNPWYANQQYQQQYSQYYQYYMRYGLQQQQQQQQQQQMQGLQTTSNTGLTPGHSTLAPEAIGGGGDQIWKPHHTNSFKKPVANSFPTPEHHHQHQQHTTISHHGGHTTIAHTDAPPKKSSRKSKSRAAAAAEAAEHEKNSNDPGGGLHGSLHGSHSLKSLEKTGYAPTHGYPPPQHPDYHTPYIKTEPGLLPAQHTKMEGYERNYQNFIQYADFCQNEVQGMPSQQQHHQSQQDYASYHNSPYYGSSSSFQQSYQQNFVPGYQHSSAGMGYGSTHGMHPHHSSSLGHASHLKASNGPLMKSSSGAGLHHHNNHLMDIDRKPDTNSIIPLPTNYEKDIPAHAYPIPPHRYPLGPTPTHLGHTMIEPKIEDMGVLSHNPSYPFLGEGGSAVIKGASGFSCCRQGSTRAPTAEHLKDGTCTGIQTKDEIMDEPIEEPEVHSGAKPKKKGAKQEDNEIVVKHEKINPMFDTSDRLEKGNKTEIPECECFHSDKNPPEPGTYYTHLGTASTLAELRREFEERCQISGRQLRIEKIIYTGKEGKTTQGCPLAKWVIRRADPEEKILVVVKKRPGHRCTAAFIIVCMVAWDGMPRLEADNAYKNLIPKLNKFGLPTTRRCATNESRTCACQGLDPETSAASYSFGCSWSMYYNGCKYARSKTVRKFRLSVKSEESAIEDHMNLLATVLAPLFKQVCPRSYDNQTKYEKEATDCRLGLETGRPFSGVTACLDFCAHAHRDLHNMQDGCTVQVALLKPSNRDGRPPDDEQLHVLPLYTMDATDEFESMEGQREKHRTGAVQVLDKFPCEVRVRSTPLIPCRRHGKKRKEDETPAPEAEAAAATTATTPTTPSPAATTQSTTNTAANNANTGNGNNGAANLTNSNATTVATVNAVNGKKEGGVGNSKSKSKSKAGTVVNTAGTTPSSAPPSTPSPRCQTPVTNNPSPAGSAFTTPPVNNTNNTHMNTAVNNAAGGNAPNQLMSSNSSLMNMATMIDTFTDAQLQSNQISSTVLDSPYSYDYQTGSYIDSRNYYGNWPPPHATHATHPVGMGPGAPGTAATPMAPPQGNVHHTTTAMPTAAAPLTPHHDTNTTYGNNYNNLPTAGSQQLTQVHDVRGEVKSRGSEENPDSTTIVNNTLAEKGFVKPKPPADYQYTQYPSNYQMYPPPHSAYSAYDAYQNMNYNYGYHQAYSPYSMYPQQTPPPTPPPPSPNWNMYGHHQNSASTAAYATTVLPSNGGTHQHSSLATSIPQAQAQMPLTNGNLKNVLPMPVIQPTPPADPQQQQMQQQVQVQTPLPVQTQLPMAQPQTVLPDLSNTNAPIQATQLNTELTNTNPTIVPNVTSPIANTAVATSMAAINNDSSNNSTSNSNDNGSPTATTCSSAENGTAGNGTTANTSTTTTGTTTTATAVATTSNPNKLEPIGEVTEINDNYEAFADPQMGGVAIALNHGSVLIECAKHELHATTALRNPNRHEPTRMTLIFYQHRNLNRPRHGIDEWEEKMRVKKINTDLDNKAKEEREKQLKKERDGEDGEEEEENAEGTLTNGSTVQGSKKDGNSNVPNGNSNGSAASAETTPTAPTSGATTAAIPAAATTAKSNGSSGGSASKKKKDSGKKNANSSANVNEIANENSTASSSSVVQAKSEQELEATEEQEEKVALHAPTLTTTSWTTLFPMHPCVVTGPYQAGNTSPTAGAAEAATVQQQQQFDLQQQQQQMLQQRQQQQQHLLLQQHRQQQQQMPA</sequence>
<feature type="compositionally biased region" description="Low complexity" evidence="12">
    <location>
        <begin position="979"/>
        <end position="1006"/>
    </location>
</feature>
<feature type="region of interest" description="Disordered" evidence="12">
    <location>
        <begin position="1736"/>
        <end position="1764"/>
    </location>
</feature>
<feature type="region of interest" description="Disordered" evidence="12">
    <location>
        <begin position="1076"/>
        <end position="1131"/>
    </location>
</feature>
<comment type="cofactor">
    <cofactor evidence="11">
        <name>Fe(2+)</name>
        <dbReference type="ChEBI" id="CHEBI:29033"/>
    </cofactor>
    <text evidence="11">Binds 1 Fe(2+) ion per subunit.</text>
</comment>
<feature type="domain" description="Methylcytosine dioxygenase TET1-3 oxygenase" evidence="13">
    <location>
        <begin position="676"/>
        <end position="1509"/>
    </location>
</feature>
<dbReference type="GO" id="GO:0045944">
    <property type="term" value="P:positive regulation of transcription by RNA polymerase II"/>
    <property type="evidence" value="ECO:0007669"/>
    <property type="project" value="TreeGrafter"/>
</dbReference>
<dbReference type="CDD" id="cd18892">
    <property type="entry name" value="TET"/>
    <property type="match status" value="1"/>
</dbReference>
<feature type="compositionally biased region" description="Low complexity" evidence="12">
    <location>
        <begin position="318"/>
        <end position="330"/>
    </location>
</feature>
<feature type="compositionally biased region" description="Low complexity" evidence="12">
    <location>
        <begin position="1096"/>
        <end position="1125"/>
    </location>
</feature>
<dbReference type="GO" id="GO:0008270">
    <property type="term" value="F:zinc ion binding"/>
    <property type="evidence" value="ECO:0007669"/>
    <property type="project" value="UniProtKB-UniRule"/>
</dbReference>
<feature type="region of interest" description="Disordered" evidence="12">
    <location>
        <begin position="73"/>
        <end position="223"/>
    </location>
</feature>
<feature type="compositionally biased region" description="Low complexity" evidence="12">
    <location>
        <begin position="132"/>
        <end position="148"/>
    </location>
</feature>
<name>W8B8K2_CERCA</name>
<accession>W8B8K2</accession>
<feature type="compositionally biased region" description="Low complexity" evidence="12">
    <location>
        <begin position="1408"/>
        <end position="1438"/>
    </location>
</feature>
<evidence type="ECO:0000256" key="9">
    <source>
        <dbReference type="ARBA" id="ARBA00047840"/>
    </source>
</evidence>
<keyword evidence="3" id="KW-0158">Chromosome</keyword>
<dbReference type="GO" id="GO:0040029">
    <property type="term" value="P:epigenetic regulation of gene expression"/>
    <property type="evidence" value="ECO:0007669"/>
    <property type="project" value="InterPro"/>
</dbReference>
<comment type="catalytic activity">
    <reaction evidence="10 11">
        <text>a 5-hydroxymethyl-2'-deoxycytidine in DNA + 2-oxoglutarate + O2 = a 5-formyl-2'-deoxycytidine in DNA + succinate + CO2 + H2O</text>
        <dbReference type="Rhea" id="RHEA:53828"/>
        <dbReference type="Rhea" id="RHEA-COMP:13315"/>
        <dbReference type="Rhea" id="RHEA-COMP:13656"/>
        <dbReference type="ChEBI" id="CHEBI:15377"/>
        <dbReference type="ChEBI" id="CHEBI:15379"/>
        <dbReference type="ChEBI" id="CHEBI:16526"/>
        <dbReference type="ChEBI" id="CHEBI:16810"/>
        <dbReference type="ChEBI" id="CHEBI:30031"/>
        <dbReference type="ChEBI" id="CHEBI:136731"/>
        <dbReference type="ChEBI" id="CHEBI:137731"/>
        <dbReference type="EC" id="1.14.11.80"/>
    </reaction>
</comment>
<evidence type="ECO:0000313" key="14">
    <source>
        <dbReference type="EMBL" id="JAB86109.1"/>
    </source>
</evidence>
<reference evidence="14" key="1">
    <citation type="submission" date="2013-07" db="EMBL/GenBank/DDBJ databases">
        <authorList>
            <person name="Geib S."/>
        </authorList>
    </citation>
    <scope>NUCLEOTIDE SEQUENCE</scope>
</reference>
<evidence type="ECO:0000256" key="3">
    <source>
        <dbReference type="ARBA" id="ARBA00022454"/>
    </source>
</evidence>
<dbReference type="InterPro" id="IPR046942">
    <property type="entry name" value="TET_oxygenase"/>
</dbReference>
<keyword evidence="6 11" id="KW-0223">Dioxygenase</keyword>
<organism evidence="14">
    <name type="scientific">Ceratitis capitata</name>
    <name type="common">Mediterranean fruit fly</name>
    <name type="synonym">Tephritis capitata</name>
    <dbReference type="NCBI Taxonomy" id="7213"/>
    <lineage>
        <taxon>Eukaryota</taxon>
        <taxon>Metazoa</taxon>
        <taxon>Ecdysozoa</taxon>
        <taxon>Arthropoda</taxon>
        <taxon>Hexapoda</taxon>
        <taxon>Insecta</taxon>
        <taxon>Pterygota</taxon>
        <taxon>Neoptera</taxon>
        <taxon>Endopterygota</taxon>
        <taxon>Diptera</taxon>
        <taxon>Brachycera</taxon>
        <taxon>Muscomorpha</taxon>
        <taxon>Tephritoidea</taxon>
        <taxon>Tephritidae</taxon>
        <taxon>Ceratitis</taxon>
        <taxon>Ceratitis</taxon>
    </lineage>
</organism>
<evidence type="ECO:0000256" key="4">
    <source>
        <dbReference type="ARBA" id="ARBA00022723"/>
    </source>
</evidence>
<feature type="compositionally biased region" description="Low complexity" evidence="12">
    <location>
        <begin position="1580"/>
        <end position="1628"/>
    </location>
</feature>
<evidence type="ECO:0000256" key="12">
    <source>
        <dbReference type="SAM" id="MobiDB-lite"/>
    </source>
</evidence>
<dbReference type="EC" id="1.14.11.80" evidence="11"/>
<evidence type="ECO:0000256" key="5">
    <source>
        <dbReference type="ARBA" id="ARBA00022833"/>
    </source>
</evidence>
<dbReference type="OrthoDB" id="1923159at2759"/>
<dbReference type="GO" id="GO:0005634">
    <property type="term" value="C:nucleus"/>
    <property type="evidence" value="ECO:0007669"/>
    <property type="project" value="UniProtKB-UniRule"/>
</dbReference>
<dbReference type="GO" id="GO:0005694">
    <property type="term" value="C:chromosome"/>
    <property type="evidence" value="ECO:0007669"/>
    <property type="project" value="UniProtKB-SubCell"/>
</dbReference>
<evidence type="ECO:0000256" key="6">
    <source>
        <dbReference type="ARBA" id="ARBA00022964"/>
    </source>
</evidence>
<dbReference type="GO" id="GO:0141166">
    <property type="term" value="P:chromosomal 5-methylcytosine DNA demethylation pathway"/>
    <property type="evidence" value="ECO:0007669"/>
    <property type="project" value="UniProtKB-UniRule"/>
</dbReference>
<feature type="region of interest" description="Disordered" evidence="12">
    <location>
        <begin position="1381"/>
        <end position="1444"/>
    </location>
</feature>
<keyword evidence="5 11" id="KW-0862">Zinc</keyword>
<comment type="catalytic activity">
    <reaction evidence="9 11">
        <text>a 5-formyl-2'-deoxycytidine in DNA + 2-oxoglutarate + O2 = a 5-carboxyl-2'-deoxycytidine in DNA + succinate + CO2 + H(+)</text>
        <dbReference type="Rhea" id="RHEA:53832"/>
        <dbReference type="Rhea" id="RHEA-COMP:13656"/>
        <dbReference type="Rhea" id="RHEA-COMP:13657"/>
        <dbReference type="ChEBI" id="CHEBI:15378"/>
        <dbReference type="ChEBI" id="CHEBI:15379"/>
        <dbReference type="ChEBI" id="CHEBI:16526"/>
        <dbReference type="ChEBI" id="CHEBI:16810"/>
        <dbReference type="ChEBI" id="CHEBI:30031"/>
        <dbReference type="ChEBI" id="CHEBI:137731"/>
        <dbReference type="ChEBI" id="CHEBI:137732"/>
        <dbReference type="EC" id="1.14.11.80"/>
    </reaction>
</comment>
<dbReference type="PANTHER" id="PTHR23358:SF6">
    <property type="entry name" value="METHYLCYTOSINE DIOXYGENASE TET"/>
    <property type="match status" value="1"/>
</dbReference>
<dbReference type="InterPro" id="IPR040175">
    <property type="entry name" value="TET1/2/3"/>
</dbReference>
<comment type="subcellular location">
    <subcellularLocation>
        <location evidence="1">Chromosome</location>
    </subcellularLocation>
</comment>
<feature type="region of interest" description="Disordered" evidence="12">
    <location>
        <begin position="305"/>
        <end position="356"/>
    </location>
</feature>
<evidence type="ECO:0000256" key="11">
    <source>
        <dbReference type="RuleBase" id="RU367064"/>
    </source>
</evidence>
<feature type="compositionally biased region" description="Pro residues" evidence="12">
    <location>
        <begin position="1224"/>
        <end position="1235"/>
    </location>
</feature>
<feature type="compositionally biased region" description="Low complexity" evidence="12">
    <location>
        <begin position="939"/>
        <end position="952"/>
    </location>
</feature>
<keyword evidence="4 11" id="KW-0479">Metal-binding</keyword>
<evidence type="ECO:0000256" key="2">
    <source>
        <dbReference type="ARBA" id="ARBA00007502"/>
    </source>
</evidence>
<feature type="region of interest" description="Disordered" evidence="12">
    <location>
        <begin position="923"/>
        <end position="1006"/>
    </location>
</feature>
<comment type="similarity">
    <text evidence="2 11">Belongs to the TET family.</text>
</comment>
<feature type="compositionally biased region" description="Low complexity" evidence="12">
    <location>
        <begin position="260"/>
        <end position="278"/>
    </location>
</feature>
<dbReference type="SMART" id="SM01333">
    <property type="entry name" value="Tet_JBP"/>
    <property type="match status" value="1"/>
</dbReference>
<feature type="region of interest" description="Disordered" evidence="12">
    <location>
        <begin position="1532"/>
        <end position="1684"/>
    </location>
</feature>
<feature type="compositionally biased region" description="Low complexity" evidence="12">
    <location>
        <begin position="861"/>
        <end position="908"/>
    </location>
</feature>
<comment type="function">
    <text evidence="11">Dioxygenase that catalyzes the conversion of the modified genomic base 5-methylcytosine (5mC) into 5-hydroxymethylcytosine (5hmC) and plays a key role in epigenetic chromatin reprogramming during embryonic development.</text>
</comment>
<dbReference type="InterPro" id="IPR024779">
    <property type="entry name" value="2OGFeDO_JBP1/TET_oxygenase_dom"/>
</dbReference>
<comment type="catalytic activity">
    <reaction evidence="11">
        <text>a 5-methyl-2'-deoxycytidine in DNA + 2-oxoglutarate + O2 = a 5-hydroxymethyl-2'-deoxycytidine in DNA + succinate + CO2</text>
        <dbReference type="Rhea" id="RHEA:52636"/>
        <dbReference type="Rhea" id="RHEA-COMP:11370"/>
        <dbReference type="Rhea" id="RHEA-COMP:13315"/>
        <dbReference type="ChEBI" id="CHEBI:15379"/>
        <dbReference type="ChEBI" id="CHEBI:16526"/>
        <dbReference type="ChEBI" id="CHEBI:16810"/>
        <dbReference type="ChEBI" id="CHEBI:30031"/>
        <dbReference type="ChEBI" id="CHEBI:85454"/>
        <dbReference type="ChEBI" id="CHEBI:136731"/>
        <dbReference type="EC" id="1.14.11.80"/>
    </reaction>
</comment>
<evidence type="ECO:0000256" key="1">
    <source>
        <dbReference type="ARBA" id="ARBA00004286"/>
    </source>
</evidence>
<feature type="compositionally biased region" description="Polar residues" evidence="12">
    <location>
        <begin position="1398"/>
        <end position="1407"/>
    </location>
</feature>
<keyword evidence="7 11" id="KW-0560">Oxidoreductase</keyword>
<feature type="compositionally biased region" description="Low complexity" evidence="12">
    <location>
        <begin position="1381"/>
        <end position="1397"/>
    </location>
</feature>
<comment type="cofactor">
    <cofactor evidence="11">
        <name>Zn(2+)</name>
        <dbReference type="ChEBI" id="CHEBI:29105"/>
    </cofactor>
    <text evidence="11">The zinc ions have a structural role.</text>
</comment>
<feature type="compositionally biased region" description="Acidic residues" evidence="12">
    <location>
        <begin position="1552"/>
        <end position="1562"/>
    </location>
</feature>
<dbReference type="EMBL" id="GAMC01020446">
    <property type="protein sequence ID" value="JAB86109.1"/>
    <property type="molecule type" value="mRNA"/>
</dbReference>
<proteinExistence type="evidence at transcript level"/>
<dbReference type="PANTHER" id="PTHR23358">
    <property type="entry name" value="METHYLCYTOSINE DIOXYGENASE TET"/>
    <property type="match status" value="1"/>
</dbReference>
<feature type="compositionally biased region" description="Polar residues" evidence="12">
    <location>
        <begin position="962"/>
        <end position="973"/>
    </location>
</feature>
<reference evidence="14" key="2">
    <citation type="journal article" date="2014" name="BMC Genomics">
        <title>A genomic perspective to assessing quality of mass-reared SIT flies used in Mediterranean fruit fly (Ceratitis capitata) eradication in California.</title>
        <authorList>
            <person name="Calla B."/>
            <person name="Hall B."/>
            <person name="Hou S."/>
            <person name="Geib S.M."/>
        </authorList>
    </citation>
    <scope>NUCLEOTIDE SEQUENCE</scope>
</reference>
<feature type="region of interest" description="Disordered" evidence="12">
    <location>
        <begin position="1221"/>
        <end position="1243"/>
    </location>
</feature>
<feature type="compositionally biased region" description="Basic and acidic residues" evidence="12">
    <location>
        <begin position="1532"/>
        <end position="1551"/>
    </location>
</feature>
<feature type="compositionally biased region" description="Low complexity" evidence="12">
    <location>
        <begin position="1076"/>
        <end position="1087"/>
    </location>
</feature>
<dbReference type="Pfam" id="PF12851">
    <property type="entry name" value="Tet_JBP"/>
    <property type="match status" value="1"/>
</dbReference>
<feature type="region of interest" description="Disordered" evidence="12">
    <location>
        <begin position="256"/>
        <end position="278"/>
    </location>
</feature>